<name>A0A975H5X4_9FLAO</name>
<keyword evidence="5" id="KW-0998">Cell outer membrane</keyword>
<dbReference type="KEGG" id="pcea:J3359_10860"/>
<dbReference type="Pfam" id="PF07980">
    <property type="entry name" value="SusD_RagB"/>
    <property type="match status" value="1"/>
</dbReference>
<comment type="similarity">
    <text evidence="2">Belongs to the SusD family.</text>
</comment>
<dbReference type="RefSeq" id="WP_208076888.1">
    <property type="nucleotide sequence ID" value="NZ_CP071869.1"/>
</dbReference>
<comment type="subcellular location">
    <subcellularLocation>
        <location evidence="1">Cell outer membrane</location>
    </subcellularLocation>
</comment>
<evidence type="ECO:0000256" key="3">
    <source>
        <dbReference type="ARBA" id="ARBA00022729"/>
    </source>
</evidence>
<feature type="domain" description="RagB/SusD" evidence="6">
    <location>
        <begin position="330"/>
        <end position="452"/>
    </location>
</feature>
<dbReference type="Pfam" id="PF14322">
    <property type="entry name" value="SusD-like_3"/>
    <property type="match status" value="1"/>
</dbReference>
<evidence type="ECO:0000256" key="4">
    <source>
        <dbReference type="ARBA" id="ARBA00023136"/>
    </source>
</evidence>
<dbReference type="AlphaFoldDB" id="A0A975H5X4"/>
<organism evidence="8 9">
    <name type="scientific">Polaribacter cellanae</name>
    <dbReference type="NCBI Taxonomy" id="2818493"/>
    <lineage>
        <taxon>Bacteria</taxon>
        <taxon>Pseudomonadati</taxon>
        <taxon>Bacteroidota</taxon>
        <taxon>Flavobacteriia</taxon>
        <taxon>Flavobacteriales</taxon>
        <taxon>Flavobacteriaceae</taxon>
    </lineage>
</organism>
<dbReference type="SUPFAM" id="SSF48452">
    <property type="entry name" value="TPR-like"/>
    <property type="match status" value="1"/>
</dbReference>
<evidence type="ECO:0000256" key="5">
    <source>
        <dbReference type="ARBA" id="ARBA00023237"/>
    </source>
</evidence>
<keyword evidence="4" id="KW-0472">Membrane</keyword>
<evidence type="ECO:0000313" key="9">
    <source>
        <dbReference type="Proteomes" id="UP000663920"/>
    </source>
</evidence>
<keyword evidence="9" id="KW-1185">Reference proteome</keyword>
<dbReference type="Proteomes" id="UP000663920">
    <property type="component" value="Chromosome"/>
</dbReference>
<evidence type="ECO:0000259" key="6">
    <source>
        <dbReference type="Pfam" id="PF07980"/>
    </source>
</evidence>
<dbReference type="InterPro" id="IPR011990">
    <property type="entry name" value="TPR-like_helical_dom_sf"/>
</dbReference>
<proteinExistence type="inferred from homology"/>
<dbReference type="GO" id="GO:0009279">
    <property type="term" value="C:cell outer membrane"/>
    <property type="evidence" value="ECO:0007669"/>
    <property type="project" value="UniProtKB-SubCell"/>
</dbReference>
<gene>
    <name evidence="8" type="ORF">J3359_10860</name>
</gene>
<evidence type="ECO:0000256" key="1">
    <source>
        <dbReference type="ARBA" id="ARBA00004442"/>
    </source>
</evidence>
<dbReference type="EMBL" id="CP071869">
    <property type="protein sequence ID" value="QTE21329.1"/>
    <property type="molecule type" value="Genomic_DNA"/>
</dbReference>
<evidence type="ECO:0000256" key="2">
    <source>
        <dbReference type="ARBA" id="ARBA00006275"/>
    </source>
</evidence>
<dbReference type="Gene3D" id="1.25.40.390">
    <property type="match status" value="1"/>
</dbReference>
<sequence>MKKYLKNIIGILGCILIISCSNYLDVQPEDKYLEEDVFSSEAGIQTALNGIYSNMANNNTYGSNLTMSTLDVLGQRYNVADKIHPWHYYAKYNYEDNLVRATFDKIWTSQYTNILNINNFIKSIDTYKGVISAENERILKGEAIGLRAMLHLDLLRLYGPIYSTNAKDLAIPYYTEAKASLSPLLTATEVIANILNDLDIAEKLLENDPVRKYGKIIVPQFDEESDFKGTDFYRHRNLRLNYFAVKALQARANLYAGNNQAALKAAKTVIDKATEWFPWTNPLDIISAGANPDRTFSSEVLFAIQNNNLYNNQRVLFSSSLENSKILAPQNSRLNVEVFENNQNDYRYNSTWALPAVGDKQYKTFFKFADVENKKKDFRFRQPLIRISEMYYIAAETEQNSSIALTYLNTVRLNRGLVNLASGVDIADEIQKEYQKEFYGEGQLFFYYKRKNIKSIPNGSLESGTISMGANQYVVPLPLSELDFR</sequence>
<dbReference type="PROSITE" id="PS51257">
    <property type="entry name" value="PROKAR_LIPOPROTEIN"/>
    <property type="match status" value="1"/>
</dbReference>
<feature type="domain" description="SusD-like N-terminal" evidence="7">
    <location>
        <begin position="23"/>
        <end position="209"/>
    </location>
</feature>
<dbReference type="InterPro" id="IPR012944">
    <property type="entry name" value="SusD_RagB_dom"/>
</dbReference>
<dbReference type="InterPro" id="IPR033985">
    <property type="entry name" value="SusD-like_N"/>
</dbReference>
<accession>A0A975H5X4</accession>
<evidence type="ECO:0000259" key="7">
    <source>
        <dbReference type="Pfam" id="PF14322"/>
    </source>
</evidence>
<keyword evidence="3" id="KW-0732">Signal</keyword>
<protein>
    <submittedName>
        <fullName evidence="8">RagB/SusD family nutrient uptake outer membrane protein</fullName>
    </submittedName>
</protein>
<reference evidence="8 9" key="1">
    <citation type="submission" date="2021-03" db="EMBL/GenBank/DDBJ databases">
        <title>Complete genome of Polaribacter_sp.SM13.</title>
        <authorList>
            <person name="Jeong S.W."/>
            <person name="Bae J.W."/>
        </authorList>
    </citation>
    <scope>NUCLEOTIDE SEQUENCE [LARGE SCALE GENOMIC DNA]</scope>
    <source>
        <strain evidence="8 9">SM13</strain>
    </source>
</reference>
<evidence type="ECO:0000313" key="8">
    <source>
        <dbReference type="EMBL" id="QTE21329.1"/>
    </source>
</evidence>